<reference evidence="1 2" key="2">
    <citation type="submission" date="2018-06" db="EMBL/GenBank/DDBJ databases">
        <title>Metagenomic assembly of (sub)arctic Cyanobacteria and their associated microbiome from non-axenic cultures.</title>
        <authorList>
            <person name="Baurain D."/>
        </authorList>
    </citation>
    <scope>NUCLEOTIDE SEQUENCE [LARGE SCALE GENOMIC DNA]</scope>
    <source>
        <strain evidence="1">ULC027bin1</strain>
    </source>
</reference>
<comment type="caution">
    <text evidence="1">The sequence shown here is derived from an EMBL/GenBank/DDBJ whole genome shotgun (WGS) entry which is preliminary data.</text>
</comment>
<dbReference type="InterPro" id="IPR027417">
    <property type="entry name" value="P-loop_NTPase"/>
</dbReference>
<accession>A0A2W4XGM1</accession>
<protein>
    <recommendedName>
        <fullName evidence="3">Recombinase family protein</fullName>
    </recommendedName>
</protein>
<dbReference type="AlphaFoldDB" id="A0A2W4XGM1"/>
<dbReference type="Proteomes" id="UP000249794">
    <property type="component" value="Unassembled WGS sequence"/>
</dbReference>
<evidence type="ECO:0000313" key="2">
    <source>
        <dbReference type="Proteomes" id="UP000249794"/>
    </source>
</evidence>
<evidence type="ECO:0000313" key="1">
    <source>
        <dbReference type="EMBL" id="PZO56114.1"/>
    </source>
</evidence>
<gene>
    <name evidence="1" type="ORF">DCF15_09345</name>
</gene>
<dbReference type="SUPFAM" id="SSF52540">
    <property type="entry name" value="P-loop containing nucleoside triphosphate hydrolases"/>
    <property type="match status" value="1"/>
</dbReference>
<proteinExistence type="predicted"/>
<evidence type="ECO:0008006" key="3">
    <source>
        <dbReference type="Google" id="ProtNLM"/>
    </source>
</evidence>
<reference evidence="2" key="1">
    <citation type="submission" date="2018-04" db="EMBL/GenBank/DDBJ databases">
        <authorList>
            <person name="Cornet L."/>
        </authorList>
    </citation>
    <scope>NUCLEOTIDE SEQUENCE [LARGE SCALE GENOMIC DNA]</scope>
</reference>
<organism evidence="1 2">
    <name type="scientific">Phormidesmis priestleyi</name>
    <dbReference type="NCBI Taxonomy" id="268141"/>
    <lineage>
        <taxon>Bacteria</taxon>
        <taxon>Bacillati</taxon>
        <taxon>Cyanobacteriota</taxon>
        <taxon>Cyanophyceae</taxon>
        <taxon>Leptolyngbyales</taxon>
        <taxon>Leptolyngbyaceae</taxon>
        <taxon>Phormidesmis</taxon>
    </lineage>
</organism>
<dbReference type="EMBL" id="QBMP01000079">
    <property type="protein sequence ID" value="PZO56114.1"/>
    <property type="molecule type" value="Genomic_DNA"/>
</dbReference>
<sequence>MAAVWISGPTRSGKTQQLIDFADGTGADQRQPLLVFAANGDNRMLLANRLTEDLSDRVATVTTSPAGFIQDEVILFWPLLVQHLKLQAQFPLKLRPENEQVLATRLWQPKLDSGLLQVDGWREARMVRRSLDFLQLASQGCVPMEEIPALLQAGMPTALAPSALWQAVGEALVEWQDWCMHRGLLTYGLMSALYWRHLLPMAQYQTQLLARFRGILADDVDEYPAIAATIFSVFLEANCPCLFTYNPQGKIRLGLGADPEALLPLSQRCEVRELPLITDHSLAAWGDRFAHWVEDPLAMPVLPEPVALIQETSRGHMLRTTAEAIAHAIDTGLVKPHEVAVIGPGLDAIGRYSLIEILASRGIAIESLNDQRPLVSSPMVRALLSLLALIYPGLGRLVDRDAIAEMLVVLSQSLSAPVRSTPQPKNQSDVPSNVTDTTVAPWFDLIAIDPVRAELIADYCFVPDVENPHLLAADTFARWDRLGHQAVSAYSRLLDWIAVQKQLLQQRLTFSPVISIDRIIQDFLWRGHHLPYDQLATLRELTETAQYFWEVEDRLRLIDGSSDKSATSDVGRFIQLIQKGTVSANPYPVKPLAPERTGVTLSTIYQYRAQRLTHRWQFWLDAGSPLWGMSSGELFGAPLFLQSWPGRPLSLVEMEAANEIELGRTLRDLLGRVSDRVFLCHSELALTGQEQMGPLLSLVSAALPAENLSEPIELAAFGQNLGGQS</sequence>
<name>A0A2W4XGM1_9CYAN</name>